<evidence type="ECO:0000313" key="2">
    <source>
        <dbReference type="Proteomes" id="UP000821865"/>
    </source>
</evidence>
<comment type="caution">
    <text evidence="1">The sequence shown here is derived from an EMBL/GenBank/DDBJ whole genome shotgun (WGS) entry which is preliminary data.</text>
</comment>
<keyword evidence="2" id="KW-1185">Reference proteome</keyword>
<dbReference type="EMBL" id="CM023479">
    <property type="protein sequence ID" value="KAH7974461.1"/>
    <property type="molecule type" value="Genomic_DNA"/>
</dbReference>
<proteinExistence type="predicted"/>
<accession>A0ACB8DQ30</accession>
<protein>
    <submittedName>
        <fullName evidence="1">Uncharacterized protein</fullName>
    </submittedName>
</protein>
<reference evidence="1" key="1">
    <citation type="submission" date="2020-05" db="EMBL/GenBank/DDBJ databases">
        <title>Large-scale comparative analyses of tick genomes elucidate their genetic diversity and vector capacities.</title>
        <authorList>
            <person name="Jia N."/>
            <person name="Wang J."/>
            <person name="Shi W."/>
            <person name="Du L."/>
            <person name="Sun Y."/>
            <person name="Zhan W."/>
            <person name="Jiang J."/>
            <person name="Wang Q."/>
            <person name="Zhang B."/>
            <person name="Ji P."/>
            <person name="Sakyi L.B."/>
            <person name="Cui X."/>
            <person name="Yuan T."/>
            <person name="Jiang B."/>
            <person name="Yang W."/>
            <person name="Lam T.T.-Y."/>
            <person name="Chang Q."/>
            <person name="Ding S."/>
            <person name="Wang X."/>
            <person name="Zhu J."/>
            <person name="Ruan X."/>
            <person name="Zhao L."/>
            <person name="Wei J."/>
            <person name="Que T."/>
            <person name="Du C."/>
            <person name="Cheng J."/>
            <person name="Dai P."/>
            <person name="Han X."/>
            <person name="Huang E."/>
            <person name="Gao Y."/>
            <person name="Liu J."/>
            <person name="Shao H."/>
            <person name="Ye R."/>
            <person name="Li L."/>
            <person name="Wei W."/>
            <person name="Wang X."/>
            <person name="Wang C."/>
            <person name="Yang T."/>
            <person name="Huo Q."/>
            <person name="Li W."/>
            <person name="Guo W."/>
            <person name="Chen H."/>
            <person name="Zhou L."/>
            <person name="Ni X."/>
            <person name="Tian J."/>
            <person name="Zhou Y."/>
            <person name="Sheng Y."/>
            <person name="Liu T."/>
            <person name="Pan Y."/>
            <person name="Xia L."/>
            <person name="Li J."/>
            <person name="Zhao F."/>
            <person name="Cao W."/>
        </authorList>
    </citation>
    <scope>NUCLEOTIDE SEQUENCE</scope>
    <source>
        <strain evidence="1">Dsil-2018</strain>
    </source>
</reference>
<name>A0ACB8DQ30_DERSI</name>
<dbReference type="Proteomes" id="UP000821865">
    <property type="component" value="Chromosome 10"/>
</dbReference>
<gene>
    <name evidence="1" type="ORF">HPB49_015727</name>
</gene>
<organism evidence="1 2">
    <name type="scientific">Dermacentor silvarum</name>
    <name type="common">Tick</name>
    <dbReference type="NCBI Taxonomy" id="543639"/>
    <lineage>
        <taxon>Eukaryota</taxon>
        <taxon>Metazoa</taxon>
        <taxon>Ecdysozoa</taxon>
        <taxon>Arthropoda</taxon>
        <taxon>Chelicerata</taxon>
        <taxon>Arachnida</taxon>
        <taxon>Acari</taxon>
        <taxon>Parasitiformes</taxon>
        <taxon>Ixodida</taxon>
        <taxon>Ixodoidea</taxon>
        <taxon>Ixodidae</taxon>
        <taxon>Rhipicephalinae</taxon>
        <taxon>Dermacentor</taxon>
    </lineage>
</organism>
<evidence type="ECO:0000313" key="1">
    <source>
        <dbReference type="EMBL" id="KAH7974461.1"/>
    </source>
</evidence>
<sequence length="728" mass="82171">MEPEERALWSYAVHLEGLGLSHMKAADLVLAFQTAGTGPGGRVIPFPTVCTNDGDTRVCRIFEHLTIWNELLWCARAELREVKPGRLAFLCRHFLRPLQQSCREQLERTYALIHCVLANHRCVVSVAVDYEMLQGYLALFSDALRRSTSLEQLRIDTSGLKFDEVGELIVDICANCRLKELTCSELRLLESGSKVQARFADYLRKSTTLKVLSVINVSCHSDYKVVMGPLQENSTITTLTIDSACIELDNGAALSGFLSAGSVLTELTVVKQTWRTVCNIEPLFNNLKRNSVLRKLSLQRFLFTLADANLISDALTANATLQELDISNTEWTFIEPWIRVDHENNSAVKSAMSAWGKWWRVQPFVNAIRHSVSLQRLRFGHVYFHDYELRRLLTAVKESDSFRQLQFLQLSCGCFCEFVNLVRETGTFDKVAVRNCFSNATLFVESLNRCKRLPFTGTHRFMCLDGTRLQEICTALALHDSITSINLCTDQSSKSFDEGCAASLAKYVSSTTTLRELDVTISATDKSVNRIVIAGLLANTSLQRLGIYSCSLYDSDVRVFTKWLQQNKTLYWLSGSFVPEDVRVVLLSELVGCLQSNYTLTALDILDLEKSRAHWQVIQGQLNRNASLVVRAIHFVTGSTLKRCASAFELVSRHPLVINRLLHLSSMRMDEVQQKLARSKKRLLIDFWQLAGVVKEDLCCHERDDGKLQIDQLGFDAWMAPAQVFESG</sequence>